<feature type="transmembrane region" description="Helical" evidence="2">
    <location>
        <begin position="33"/>
        <end position="52"/>
    </location>
</feature>
<protein>
    <recommendedName>
        <fullName evidence="6">DUF802 domain-containing protein</fullName>
    </recommendedName>
</protein>
<keyword evidence="2" id="KW-0472">Membrane</keyword>
<evidence type="ECO:0000313" key="4">
    <source>
        <dbReference type="EMBL" id="MDN3920350.1"/>
    </source>
</evidence>
<accession>A0ABT8DPS5</accession>
<evidence type="ECO:0008006" key="6">
    <source>
        <dbReference type="Google" id="ProtNLM"/>
    </source>
</evidence>
<sequence>MNRTLKALYPLALAAGLAGIAGAALAASRHHPVALAMTLLIAGFFAIGVWELTAFRRDSRGLVAAVEGDVGDDWIGTVPLALRAAVQQRLEGLRVLPPGLTLAPALAGLLVLLGMLGTFIGLVITLSSTASALGASADLAALRAALGAPVQGLGLAFSASVAGVAGSAMLGLMLALARRERAAALASLDTALLSKLRPLSAAHRREIEQQALHTAAAEQARSHQLELLSQLQQFSERIADQISAQNTAFHSETSKAYAALAASVDATLRGSLADAARAAGAAIGPAAEAAMAGIAREAAALHERVGSQVAAQLGSLSSSFEAGAERIARQQEAAAVAQTAGLNQQREMALQWLSDSGAAAQRAAELQGQRWSADSQALLTALDAMAKRHLAAQLQEAQEREARQQAQLEAFAEQRKAAQQIVAQTAEQFVAQTQALLDRVSDAHARQLAVLGEQQAQRRIEAQADADALRTQREAIEQVLATQREEAHQLLIGSGERAQAALADMTALLAQQSQAAVSVFADAFSKLQAGQEARDAQRLEAWRAVLEAAGAAQLEQQGRMADSLLSKTRELVTQAEGHSQRTLAEAGALMQAAGEAPRAAVEVVSALREQLAQSQAQDRAALAERAELMQTVSTLLASLQQAAGEQRAAIDALVGRSATQLEDLGQRFTAQAEATGQALSEAASNLAVGAADIASVGEGFSEAVNQFQGANTQLVQHLAALEDRLSAAMARSDDQLGYYVAQAREVIDLCLGSQKQVLDALQGAAAHG</sequence>
<keyword evidence="2" id="KW-0812">Transmembrane</keyword>
<evidence type="ECO:0000256" key="3">
    <source>
        <dbReference type="SAM" id="SignalP"/>
    </source>
</evidence>
<gene>
    <name evidence="4" type="ORF">QWJ38_08685</name>
</gene>
<organism evidence="4 5">
    <name type="scientific">Roseateles violae</name>
    <dbReference type="NCBI Taxonomy" id="3058042"/>
    <lineage>
        <taxon>Bacteria</taxon>
        <taxon>Pseudomonadati</taxon>
        <taxon>Pseudomonadota</taxon>
        <taxon>Betaproteobacteria</taxon>
        <taxon>Burkholderiales</taxon>
        <taxon>Sphaerotilaceae</taxon>
        <taxon>Roseateles</taxon>
    </lineage>
</organism>
<proteinExistence type="predicted"/>
<keyword evidence="1" id="KW-0175">Coiled coil</keyword>
<evidence type="ECO:0000256" key="1">
    <source>
        <dbReference type="SAM" id="Coils"/>
    </source>
</evidence>
<name>A0ABT8DPS5_9BURK</name>
<evidence type="ECO:0000313" key="5">
    <source>
        <dbReference type="Proteomes" id="UP001228044"/>
    </source>
</evidence>
<evidence type="ECO:0000256" key="2">
    <source>
        <dbReference type="SAM" id="Phobius"/>
    </source>
</evidence>
<keyword evidence="3" id="KW-0732">Signal</keyword>
<dbReference type="RefSeq" id="WP_290358654.1">
    <property type="nucleotide sequence ID" value="NZ_JAUHHC010000002.1"/>
</dbReference>
<comment type="caution">
    <text evidence="4">The sequence shown here is derived from an EMBL/GenBank/DDBJ whole genome shotgun (WGS) entry which is preliminary data.</text>
</comment>
<feature type="coiled-coil region" evidence="1">
    <location>
        <begin position="459"/>
        <end position="486"/>
    </location>
</feature>
<feature type="transmembrane region" description="Helical" evidence="2">
    <location>
        <begin position="155"/>
        <end position="177"/>
    </location>
</feature>
<feature type="chain" id="PRO_5046627401" description="DUF802 domain-containing protein" evidence="3">
    <location>
        <begin position="27"/>
        <end position="768"/>
    </location>
</feature>
<feature type="coiled-coil region" evidence="1">
    <location>
        <begin position="387"/>
        <end position="414"/>
    </location>
</feature>
<keyword evidence="2" id="KW-1133">Transmembrane helix</keyword>
<feature type="signal peptide" evidence="3">
    <location>
        <begin position="1"/>
        <end position="26"/>
    </location>
</feature>
<feature type="transmembrane region" description="Helical" evidence="2">
    <location>
        <begin position="99"/>
        <end position="124"/>
    </location>
</feature>
<reference evidence="4 5" key="1">
    <citation type="submission" date="2023-06" db="EMBL/GenBank/DDBJ databases">
        <title>Pelomonas sp. PFR6 16S ribosomal RNA gene Genome sequencing and assembly.</title>
        <authorList>
            <person name="Woo H."/>
        </authorList>
    </citation>
    <scope>NUCLEOTIDE SEQUENCE [LARGE SCALE GENOMIC DNA]</scope>
    <source>
        <strain evidence="4 5">PFR6</strain>
    </source>
</reference>
<dbReference type="Proteomes" id="UP001228044">
    <property type="component" value="Unassembled WGS sequence"/>
</dbReference>
<keyword evidence="5" id="KW-1185">Reference proteome</keyword>
<dbReference type="EMBL" id="JAUHHC010000002">
    <property type="protein sequence ID" value="MDN3920350.1"/>
    <property type="molecule type" value="Genomic_DNA"/>
</dbReference>